<dbReference type="Proteomes" id="UP000007721">
    <property type="component" value="Chromosome"/>
</dbReference>
<dbReference type="KEGG" id="geo:Geob_0426"/>
<evidence type="ECO:0000313" key="1">
    <source>
        <dbReference type="EMBL" id="ACM18795.2"/>
    </source>
</evidence>
<keyword evidence="2" id="KW-1185">Reference proteome</keyword>
<sequence>MYNSFLTKSLTLSLVMVITFGLAARGINLPIMPGLSASTERVKPRPRAIIKSPSKTCQGTLKKSGIPSLLAFSKPNQLHLAVIRPVFLEHAVHRLCCSFPNRTDRAPPTLT</sequence>
<dbReference type="EMBL" id="CP001390">
    <property type="protein sequence ID" value="ACM18795.2"/>
    <property type="molecule type" value="Genomic_DNA"/>
</dbReference>
<protein>
    <submittedName>
        <fullName evidence="1">Uncharacterized protein</fullName>
    </submittedName>
</protein>
<organism evidence="1 2">
    <name type="scientific">Geotalea daltonii (strain DSM 22248 / JCM 15807 / FRC-32)</name>
    <name type="common">Geobacter daltonii</name>
    <dbReference type="NCBI Taxonomy" id="316067"/>
    <lineage>
        <taxon>Bacteria</taxon>
        <taxon>Pseudomonadati</taxon>
        <taxon>Thermodesulfobacteriota</taxon>
        <taxon>Desulfuromonadia</taxon>
        <taxon>Geobacterales</taxon>
        <taxon>Geobacteraceae</taxon>
        <taxon>Geotalea</taxon>
    </lineage>
</organism>
<evidence type="ECO:0000313" key="2">
    <source>
        <dbReference type="Proteomes" id="UP000007721"/>
    </source>
</evidence>
<reference evidence="1 2" key="1">
    <citation type="submission" date="2009-01" db="EMBL/GenBank/DDBJ databases">
        <title>Complete sequence of Geobacter sp. FRC-32.</title>
        <authorList>
            <consortium name="US DOE Joint Genome Institute"/>
            <person name="Lucas S."/>
            <person name="Copeland A."/>
            <person name="Lapidus A."/>
            <person name="Glavina del Rio T."/>
            <person name="Dalin E."/>
            <person name="Tice H."/>
            <person name="Bruce D."/>
            <person name="Goodwin L."/>
            <person name="Pitluck S."/>
            <person name="Saunders E."/>
            <person name="Brettin T."/>
            <person name="Detter J.C."/>
            <person name="Han C."/>
            <person name="Larimer F."/>
            <person name="Land M."/>
            <person name="Hauser L."/>
            <person name="Kyrpides N."/>
            <person name="Ovchinnikova G."/>
            <person name="Kostka J."/>
            <person name="Richardson P."/>
        </authorList>
    </citation>
    <scope>NUCLEOTIDE SEQUENCE [LARGE SCALE GENOMIC DNA]</scope>
    <source>
        <strain evidence="2">DSM 22248 / JCM 15807 / FRC-32</strain>
    </source>
</reference>
<accession>B9LZ63</accession>
<dbReference type="STRING" id="316067.Geob_0426"/>
<dbReference type="AlphaFoldDB" id="B9LZ63"/>
<dbReference type="HOGENOM" id="CLU_2154749_0_0_7"/>
<name>B9LZ63_GEODF</name>
<proteinExistence type="predicted"/>
<gene>
    <name evidence="1" type="ordered locus">Geob_0426</name>
</gene>